<feature type="signal peptide" evidence="2">
    <location>
        <begin position="1"/>
        <end position="20"/>
    </location>
</feature>
<dbReference type="GO" id="GO:0015627">
    <property type="term" value="C:type II protein secretion system complex"/>
    <property type="evidence" value="ECO:0007669"/>
    <property type="project" value="TreeGrafter"/>
</dbReference>
<protein>
    <submittedName>
        <fullName evidence="4">ComE operon protein 1</fullName>
    </submittedName>
</protein>
<evidence type="ECO:0000256" key="2">
    <source>
        <dbReference type="SAM" id="SignalP"/>
    </source>
</evidence>
<keyword evidence="2" id="KW-0732">Signal</keyword>
<dbReference type="STRING" id="1522312.GCA_900177895_01928"/>
<dbReference type="PANTHER" id="PTHR21180:SF32">
    <property type="entry name" value="ENDONUCLEASE_EXONUCLEASE_PHOSPHATASE FAMILY DOMAIN-CONTAINING PROTEIN 1"/>
    <property type="match status" value="1"/>
</dbReference>
<dbReference type="Gene3D" id="1.10.150.320">
    <property type="entry name" value="Photosystem II 12 kDa extrinsic protein"/>
    <property type="match status" value="1"/>
</dbReference>
<dbReference type="PANTHER" id="PTHR21180">
    <property type="entry name" value="ENDONUCLEASE/EXONUCLEASE/PHOSPHATASE FAMILY DOMAIN-CONTAINING PROTEIN 1"/>
    <property type="match status" value="1"/>
</dbReference>
<accession>A0A238HID5</accession>
<evidence type="ECO:0000259" key="3">
    <source>
        <dbReference type="SMART" id="SM00278"/>
    </source>
</evidence>
<dbReference type="InterPro" id="IPR003583">
    <property type="entry name" value="Hlx-hairpin-Hlx_DNA-bd_motif"/>
</dbReference>
<dbReference type="GO" id="GO:0003677">
    <property type="term" value="F:DNA binding"/>
    <property type="evidence" value="ECO:0007669"/>
    <property type="project" value="InterPro"/>
</dbReference>
<name>A0A238HID5_9NEIS</name>
<dbReference type="EMBL" id="FXUV01000075">
    <property type="protein sequence ID" value="SMQ13550.1"/>
    <property type="molecule type" value="Genomic_DNA"/>
</dbReference>
<feature type="region of interest" description="Disordered" evidence="1">
    <location>
        <begin position="48"/>
        <end position="68"/>
    </location>
</feature>
<evidence type="ECO:0000256" key="1">
    <source>
        <dbReference type="SAM" id="MobiDB-lite"/>
    </source>
</evidence>
<feature type="chain" id="PRO_5015075212" evidence="2">
    <location>
        <begin position="21"/>
        <end position="141"/>
    </location>
</feature>
<dbReference type="Proteomes" id="UP000215450">
    <property type="component" value="Unassembled WGS sequence"/>
</dbReference>
<dbReference type="GO" id="GO:0015628">
    <property type="term" value="P:protein secretion by the type II secretion system"/>
    <property type="evidence" value="ECO:0007669"/>
    <property type="project" value="TreeGrafter"/>
</dbReference>
<dbReference type="SMART" id="SM00278">
    <property type="entry name" value="HhH1"/>
    <property type="match status" value="2"/>
</dbReference>
<reference evidence="5 6" key="2">
    <citation type="submission" date="2017-06" db="EMBL/GenBank/DDBJ databases">
        <authorList>
            <person name="Kim H.J."/>
            <person name="Triplett B.A."/>
        </authorList>
    </citation>
    <scope>NUCLEOTIDE SEQUENCE [LARGE SCALE GENOMIC DNA]</scope>
    <source>
        <strain evidence="5">Kingella_eburonensis</strain>
    </source>
</reference>
<feature type="domain" description="Helix-hairpin-helix DNA-binding motif class 1" evidence="3">
    <location>
        <begin position="81"/>
        <end position="100"/>
    </location>
</feature>
<evidence type="ECO:0000313" key="5">
    <source>
        <dbReference type="EMBL" id="SNB84059.1"/>
    </source>
</evidence>
<feature type="domain" description="Helix-hairpin-helix DNA-binding motif class 1" evidence="3">
    <location>
        <begin position="111"/>
        <end position="130"/>
    </location>
</feature>
<evidence type="ECO:0000313" key="4">
    <source>
        <dbReference type="EMBL" id="SMQ13550.1"/>
    </source>
</evidence>
<dbReference type="InterPro" id="IPR051675">
    <property type="entry name" value="Endo/Exo/Phosphatase_dom_1"/>
</dbReference>
<dbReference type="AlphaFoldDB" id="A0A238HID5"/>
<dbReference type="GO" id="GO:0006281">
    <property type="term" value="P:DNA repair"/>
    <property type="evidence" value="ECO:0007669"/>
    <property type="project" value="InterPro"/>
</dbReference>
<dbReference type="InterPro" id="IPR004509">
    <property type="entry name" value="Competence_ComEA_HhH"/>
</dbReference>
<proteinExistence type="predicted"/>
<dbReference type="InterPro" id="IPR010994">
    <property type="entry name" value="RuvA_2-like"/>
</dbReference>
<dbReference type="PROSITE" id="PS51257">
    <property type="entry name" value="PROKAR_LIPOPROTEIN"/>
    <property type="match status" value="1"/>
</dbReference>
<dbReference type="SUPFAM" id="SSF47781">
    <property type="entry name" value="RuvA domain 2-like"/>
    <property type="match status" value="1"/>
</dbReference>
<dbReference type="Pfam" id="PF12836">
    <property type="entry name" value="HHH_3"/>
    <property type="match status" value="1"/>
</dbReference>
<dbReference type="EMBL" id="FXUV02000079">
    <property type="protein sequence ID" value="SNB84059.1"/>
    <property type="molecule type" value="Genomic_DNA"/>
</dbReference>
<dbReference type="RefSeq" id="WP_219350306.1">
    <property type="nucleotide sequence ID" value="NZ_FXUV02000079.1"/>
</dbReference>
<evidence type="ECO:0000313" key="6">
    <source>
        <dbReference type="Proteomes" id="UP000215450"/>
    </source>
</evidence>
<gene>
    <name evidence="4" type="primary">comEA</name>
    <name evidence="4" type="ORF">KEBURONENSIS_02087</name>
    <name evidence="5" type="ORF">KEBURONENSIS_02105</name>
</gene>
<reference evidence="4" key="1">
    <citation type="submission" date="2017-05" db="EMBL/GenBank/DDBJ databases">
        <authorList>
            <person name="Song R."/>
            <person name="Chenine A.L."/>
            <person name="Ruprecht R.M."/>
        </authorList>
    </citation>
    <scope>NUCLEOTIDE SEQUENCE</scope>
    <source>
        <strain evidence="4">Kingella_eburonensis</strain>
    </source>
</reference>
<sequence length="141" mass="14736">MSLSKALIALCLSTVIGLSACGEQKTNTANSNTAAGLMNTETASASDAKVISKKKSKKSTEAPAYTGEPVDINSATAEELVIALKGTGVGEAKVKKIIEYREEHNGFKSVDELSAVKGIGEKTVEKLRNRVKIGAGTPLKK</sequence>
<organism evidence="4">
    <name type="scientific">Kingella negevensis</name>
    <dbReference type="NCBI Taxonomy" id="1522312"/>
    <lineage>
        <taxon>Bacteria</taxon>
        <taxon>Pseudomonadati</taxon>
        <taxon>Pseudomonadota</taxon>
        <taxon>Betaproteobacteria</taxon>
        <taxon>Neisseriales</taxon>
        <taxon>Neisseriaceae</taxon>
        <taxon>Kingella</taxon>
    </lineage>
</organism>
<keyword evidence="6" id="KW-1185">Reference proteome</keyword>
<dbReference type="NCBIfam" id="TIGR00426">
    <property type="entry name" value="competence protein ComEA helix-hairpin-helix repeat region"/>
    <property type="match status" value="1"/>
</dbReference>